<reference evidence="9 10" key="1">
    <citation type="submission" date="2008-05" db="EMBL/GenBank/DDBJ databases">
        <title>Complete sequence of Chlorobium limicola DSM 245.</title>
        <authorList>
            <consortium name="US DOE Joint Genome Institute"/>
            <person name="Lucas S."/>
            <person name="Copeland A."/>
            <person name="Lapidus A."/>
            <person name="Glavina del Rio T."/>
            <person name="Dalin E."/>
            <person name="Tice H."/>
            <person name="Bruce D."/>
            <person name="Goodwin L."/>
            <person name="Pitluck S."/>
            <person name="Schmutz J."/>
            <person name="Larimer F."/>
            <person name="Land M."/>
            <person name="Hauser L."/>
            <person name="Kyrpides N."/>
            <person name="Ovchinnikova G."/>
            <person name="Zhao F."/>
            <person name="Li T."/>
            <person name="Liu Z."/>
            <person name="Overmann J."/>
            <person name="Bryant D.A."/>
            <person name="Richardson P."/>
        </authorList>
    </citation>
    <scope>NUCLEOTIDE SEQUENCE [LARGE SCALE GENOMIC DNA]</scope>
    <source>
        <strain evidence="10">DSM 245 / NBRC 103803 / 6330</strain>
    </source>
</reference>
<evidence type="ECO:0000313" key="10">
    <source>
        <dbReference type="Proteomes" id="UP000008841"/>
    </source>
</evidence>
<accession>B3EHD5</accession>
<evidence type="ECO:0000256" key="5">
    <source>
        <dbReference type="ARBA" id="ARBA00022692"/>
    </source>
</evidence>
<sequence length="459" mass="51196">MLACCPFEQTSVLAAHKETIDSAIPVLPPEDGLARFDANQRFRGKSLWSLERMIEEAIRTHPKVSGKRAAYDAGRSATSAARYQYFPAPYIEVQQNGKTGDRVGVFGVQQPLWTVGKLSANLKTAKSSEKSLKSGIEETQLSLALSVVNAYQSLLSYHYRIIAQEAGVALLEKYSASMSRRVSAGVSATIEQSLVDSRLQQSKSDLRFFQIGFQSALDQLQQYIGHSVTRDDIEYLSRVSSEPLGNLDSILASAEQRYPSLARLDFDIETARHQKSYQIAQLFPTFTLKAEYQRDLFSTTPSTNESSVYVSMVQNFGSGLSTFANIGGAQAKIEETAQLKETVKRELRVVVRNEYETCMSSFERYLLASNTVRSSGDVLASYTRMFIAGKRSWLDVLNAAREFIQNEVSRGDVLSAYWGSYYRLRLYDAGFEPFSSGVQTSGMQSEPDLQPEPVFSVRK</sequence>
<dbReference type="SUPFAM" id="SSF56954">
    <property type="entry name" value="Outer membrane efflux proteins (OEP)"/>
    <property type="match status" value="1"/>
</dbReference>
<organism evidence="9 10">
    <name type="scientific">Chlorobium limicola (strain DSM 245 / NBRC 103803 / 6330)</name>
    <dbReference type="NCBI Taxonomy" id="290315"/>
    <lineage>
        <taxon>Bacteria</taxon>
        <taxon>Pseudomonadati</taxon>
        <taxon>Chlorobiota</taxon>
        <taxon>Chlorobiia</taxon>
        <taxon>Chlorobiales</taxon>
        <taxon>Chlorobiaceae</taxon>
        <taxon>Chlorobium/Pelodictyon group</taxon>
        <taxon>Chlorobium</taxon>
    </lineage>
</organism>
<dbReference type="PANTHER" id="PTHR30026:SF22">
    <property type="entry name" value="OUTER MEMBRANE EFFLUX PROTEIN"/>
    <property type="match status" value="1"/>
</dbReference>
<evidence type="ECO:0000256" key="7">
    <source>
        <dbReference type="ARBA" id="ARBA00023237"/>
    </source>
</evidence>
<keyword evidence="6" id="KW-0472">Membrane</keyword>
<dbReference type="KEGG" id="cli:Clim_2274"/>
<dbReference type="GO" id="GO:1990281">
    <property type="term" value="C:efflux pump complex"/>
    <property type="evidence" value="ECO:0007669"/>
    <property type="project" value="TreeGrafter"/>
</dbReference>
<evidence type="ECO:0000256" key="6">
    <source>
        <dbReference type="ARBA" id="ARBA00023136"/>
    </source>
</evidence>
<dbReference type="AlphaFoldDB" id="B3EHD5"/>
<gene>
    <name evidence="9" type="ordered locus">Clim_2274</name>
</gene>
<keyword evidence="3" id="KW-0813">Transport</keyword>
<dbReference type="GO" id="GO:0015288">
    <property type="term" value="F:porin activity"/>
    <property type="evidence" value="ECO:0007669"/>
    <property type="project" value="TreeGrafter"/>
</dbReference>
<evidence type="ECO:0000256" key="4">
    <source>
        <dbReference type="ARBA" id="ARBA00022452"/>
    </source>
</evidence>
<feature type="region of interest" description="Disordered" evidence="8">
    <location>
        <begin position="438"/>
        <end position="459"/>
    </location>
</feature>
<keyword evidence="4" id="KW-1134">Transmembrane beta strand</keyword>
<evidence type="ECO:0000256" key="2">
    <source>
        <dbReference type="ARBA" id="ARBA00007613"/>
    </source>
</evidence>
<dbReference type="HOGENOM" id="CLU_038256_0_0_10"/>
<dbReference type="GO" id="GO:0009279">
    <property type="term" value="C:cell outer membrane"/>
    <property type="evidence" value="ECO:0007669"/>
    <property type="project" value="UniProtKB-SubCell"/>
</dbReference>
<dbReference type="InterPro" id="IPR003423">
    <property type="entry name" value="OMP_efflux"/>
</dbReference>
<comment type="similarity">
    <text evidence="2">Belongs to the outer membrane factor (OMF) (TC 1.B.17) family.</text>
</comment>
<dbReference type="GO" id="GO:0015562">
    <property type="term" value="F:efflux transmembrane transporter activity"/>
    <property type="evidence" value="ECO:0007669"/>
    <property type="project" value="InterPro"/>
</dbReference>
<dbReference type="EMBL" id="CP001097">
    <property type="protein sequence ID" value="ACD91297.1"/>
    <property type="molecule type" value="Genomic_DNA"/>
</dbReference>
<evidence type="ECO:0000256" key="1">
    <source>
        <dbReference type="ARBA" id="ARBA00004442"/>
    </source>
</evidence>
<evidence type="ECO:0000313" key="9">
    <source>
        <dbReference type="EMBL" id="ACD91297.1"/>
    </source>
</evidence>
<comment type="subcellular location">
    <subcellularLocation>
        <location evidence="1">Cell outer membrane</location>
    </subcellularLocation>
</comment>
<dbReference type="OrthoDB" id="1000601at2"/>
<keyword evidence="7" id="KW-0998">Cell outer membrane</keyword>
<evidence type="ECO:0000256" key="3">
    <source>
        <dbReference type="ARBA" id="ARBA00022448"/>
    </source>
</evidence>
<dbReference type="eggNOG" id="COG1538">
    <property type="taxonomic scope" value="Bacteria"/>
</dbReference>
<dbReference type="Gene3D" id="1.20.1600.10">
    <property type="entry name" value="Outer membrane efflux proteins (OEP)"/>
    <property type="match status" value="1"/>
</dbReference>
<dbReference type="InterPro" id="IPR051906">
    <property type="entry name" value="TolC-like"/>
</dbReference>
<dbReference type="Proteomes" id="UP000008841">
    <property type="component" value="Chromosome"/>
</dbReference>
<evidence type="ECO:0000256" key="8">
    <source>
        <dbReference type="SAM" id="MobiDB-lite"/>
    </source>
</evidence>
<proteinExistence type="inferred from homology"/>
<name>B3EHD5_CHLL2</name>
<dbReference type="RefSeq" id="WP_012467162.1">
    <property type="nucleotide sequence ID" value="NC_010803.1"/>
</dbReference>
<dbReference type="STRING" id="290315.Clim_2274"/>
<dbReference type="PANTHER" id="PTHR30026">
    <property type="entry name" value="OUTER MEMBRANE PROTEIN TOLC"/>
    <property type="match status" value="1"/>
</dbReference>
<keyword evidence="5" id="KW-0812">Transmembrane</keyword>
<dbReference type="Pfam" id="PF02321">
    <property type="entry name" value="OEP"/>
    <property type="match status" value="2"/>
</dbReference>
<protein>
    <submittedName>
        <fullName evidence="9">Outer membrane efflux protein</fullName>
    </submittedName>
</protein>